<organism evidence="2 3">
    <name type="scientific">Agrobacterium tomkonis CFBP 6623</name>
    <dbReference type="NCBI Taxonomy" id="1183432"/>
    <lineage>
        <taxon>Bacteria</taxon>
        <taxon>Pseudomonadati</taxon>
        <taxon>Pseudomonadota</taxon>
        <taxon>Alphaproteobacteria</taxon>
        <taxon>Hyphomicrobiales</taxon>
        <taxon>Rhizobiaceae</taxon>
        <taxon>Rhizobium/Agrobacterium group</taxon>
        <taxon>Agrobacterium</taxon>
        <taxon>Agrobacterium tumefaciens complex</taxon>
    </lineage>
</organism>
<dbReference type="Proteomes" id="UP000191988">
    <property type="component" value="Unassembled WGS sequence"/>
</dbReference>
<evidence type="ECO:0000256" key="1">
    <source>
        <dbReference type="SAM" id="MobiDB-lite"/>
    </source>
</evidence>
<gene>
    <name evidence="2" type="ORF">AGR3A_Lc180145</name>
</gene>
<feature type="region of interest" description="Disordered" evidence="1">
    <location>
        <begin position="54"/>
        <end position="73"/>
    </location>
</feature>
<sequence length="73" mass="8026">MRSRNVRVTTRAMRVSSKSLNGRSIETRPPRILTQKAGSELKTPAFVAEHPLSEVKNDDFARSSPRISSATGS</sequence>
<accession>A0A1S7S386</accession>
<evidence type="ECO:0000313" key="3">
    <source>
        <dbReference type="Proteomes" id="UP000191988"/>
    </source>
</evidence>
<dbReference type="EMBL" id="FBWK01000054">
    <property type="protein sequence ID" value="CUX61686.1"/>
    <property type="molecule type" value="Genomic_DNA"/>
</dbReference>
<reference evidence="3" key="1">
    <citation type="submission" date="2016-01" db="EMBL/GenBank/DDBJ databases">
        <authorList>
            <person name="Regsiter A."/>
            <person name="william w."/>
        </authorList>
    </citation>
    <scope>NUCLEOTIDE SEQUENCE [LARGE SCALE GENOMIC DNA]</scope>
    <source>
        <strain evidence="3">CFBP 6623</strain>
    </source>
</reference>
<feature type="region of interest" description="Disordered" evidence="1">
    <location>
        <begin position="1"/>
        <end position="29"/>
    </location>
</feature>
<dbReference type="STRING" id="1183432.AGR3A_Lc180145"/>
<keyword evidence="3" id="KW-1185">Reference proteome</keyword>
<name>A0A1S7S386_9HYPH</name>
<proteinExistence type="predicted"/>
<dbReference type="AlphaFoldDB" id="A0A1S7S386"/>
<protein>
    <submittedName>
        <fullName evidence="2">Uncharacterized protein</fullName>
    </submittedName>
</protein>
<evidence type="ECO:0000313" key="2">
    <source>
        <dbReference type="EMBL" id="CUX61686.1"/>
    </source>
</evidence>